<dbReference type="InterPro" id="IPR041685">
    <property type="entry name" value="AAA_GajA/Old/RecF-like"/>
</dbReference>
<comment type="caution">
    <text evidence="2">The sequence shown here is derived from an EMBL/GenBank/DDBJ whole genome shotgun (WGS) entry which is preliminary data.</text>
</comment>
<name>A0A5D4GWP4_9SPHI</name>
<protein>
    <submittedName>
        <fullName evidence="2">AAA family ATPase</fullName>
    </submittedName>
</protein>
<evidence type="ECO:0000259" key="1">
    <source>
        <dbReference type="Pfam" id="PF13175"/>
    </source>
</evidence>
<accession>A0A5D4GWP4</accession>
<proteinExistence type="predicted"/>
<dbReference type="SUPFAM" id="SSF52540">
    <property type="entry name" value="P-loop containing nucleoside triphosphate hydrolases"/>
    <property type="match status" value="1"/>
</dbReference>
<dbReference type="EMBL" id="VTAV01000024">
    <property type="protein sequence ID" value="TYR31665.1"/>
    <property type="molecule type" value="Genomic_DNA"/>
</dbReference>
<dbReference type="PANTHER" id="PTHR43581:SF2">
    <property type="entry name" value="EXCINUCLEASE ATPASE SUBUNIT"/>
    <property type="match status" value="1"/>
</dbReference>
<dbReference type="PANTHER" id="PTHR43581">
    <property type="entry name" value="ATP/GTP PHOSPHATASE"/>
    <property type="match status" value="1"/>
</dbReference>
<reference evidence="2 3" key="1">
    <citation type="submission" date="2019-08" db="EMBL/GenBank/DDBJ databases">
        <title>Phlebobacter frassis gen. nov. sp. nov., a new member of family Sphingobacteriaceae isolated from sand fly rearing media.</title>
        <authorList>
            <person name="Kakumanu M.L."/>
            <person name="Marayati B.F."/>
            <person name="Wada-Katsumata A."/>
            <person name="Wasserberg G."/>
            <person name="Schal C."/>
            <person name="Apperson C.S."/>
            <person name="Ponnusamy L."/>
        </authorList>
    </citation>
    <scope>NUCLEOTIDE SEQUENCE [LARGE SCALE GENOMIC DNA]</scope>
    <source>
        <strain evidence="2 3">SSI9</strain>
    </source>
</reference>
<feature type="domain" description="Endonuclease GajA/Old nuclease/RecF-like AAA" evidence="1">
    <location>
        <begin position="33"/>
        <end position="413"/>
    </location>
</feature>
<dbReference type="InterPro" id="IPR051396">
    <property type="entry name" value="Bact_Antivir_Def_Nuclease"/>
</dbReference>
<dbReference type="Proteomes" id="UP000322362">
    <property type="component" value="Unassembled WGS sequence"/>
</dbReference>
<dbReference type="Pfam" id="PF13175">
    <property type="entry name" value="AAA_15"/>
    <property type="match status" value="1"/>
</dbReference>
<dbReference type="InterPro" id="IPR027417">
    <property type="entry name" value="P-loop_NTPase"/>
</dbReference>
<evidence type="ECO:0000313" key="2">
    <source>
        <dbReference type="EMBL" id="TYR31665.1"/>
    </source>
</evidence>
<evidence type="ECO:0000313" key="3">
    <source>
        <dbReference type="Proteomes" id="UP000322362"/>
    </source>
</evidence>
<sequence>MDISFSKYYNDLNITDTEFYFNDSVLRFLPNIRSLNIIVGRNNTRKSRFFRMVMEHEAYYCWKSDTPFEEILLKIERDIESFKKDFGNLSLITFGINNQTKPDLRNMIEDLISENGTYSSKLMYSLRAGRLCTGIEFIVEKLLICPSESEFELLLERIEKVVRVIEMLHYLLKGFYEGDSGQLINFEVNELKRSIYRSLSPSRSRDLKKERVSPLLNNLASIDDSLNKLKSFHYERLTPNIIYIPVLRTSRTLSGITDDIFEKTIRNQMPSLSTRVLIHTGLSLNAKILKSRNGSKQDFYDFLAFEEFIGGTFFDGREINMIAQYGEDKEIRISLPDERTDVSFNDLGDGVSGIINLLYPIFTAPKDSWVFIEEPENNLHPAYQLIFVKAISENVFIKEKNLKIFINTHSNHILVNSYLSPEDINVIVFSKRDKDTTSLMSFSDDKKSTLDLLGVLNTSVLVSNCLIWVEGVTDRLYVQAFLKAYIDSLDSACGANIREGLDYCFIEYGGKNLVHYDFKTLESDGIDRNVKAFYSNNRILVLADHDNDEAKKEQFSAIENKHFEYIDTGLPEIENILPKEVLIDFLRHLAVTEKLINNVDFKLIATKKLGELFDGVKKNRRKLAIKAKHGGTLSNPYKRKLSEFVFQKVAEGSYDWNLFRKSHNIERVIEKIFSFIKLSNGG</sequence>
<organism evidence="2 3">
    <name type="scientific">Sphingobacterium phlebotomi</name>
    <dbReference type="NCBI Taxonomy" id="2605433"/>
    <lineage>
        <taxon>Bacteria</taxon>
        <taxon>Pseudomonadati</taxon>
        <taxon>Bacteroidota</taxon>
        <taxon>Sphingobacteriia</taxon>
        <taxon>Sphingobacteriales</taxon>
        <taxon>Sphingobacteriaceae</taxon>
        <taxon>Sphingobacterium</taxon>
    </lineage>
</organism>
<keyword evidence="3" id="KW-1185">Reference proteome</keyword>
<dbReference type="Gene3D" id="3.40.50.300">
    <property type="entry name" value="P-loop containing nucleotide triphosphate hydrolases"/>
    <property type="match status" value="1"/>
</dbReference>
<dbReference type="AlphaFoldDB" id="A0A5D4GWP4"/>
<gene>
    <name evidence="2" type="ORF">FXV77_20700</name>
</gene>